<keyword evidence="6" id="KW-1185">Reference proteome</keyword>
<dbReference type="PANTHER" id="PTHR30480:SF16">
    <property type="entry name" value="GLYCOSIDE HYDROLASE FAMILY 3 DOMAIN PROTEIN"/>
    <property type="match status" value="1"/>
</dbReference>
<evidence type="ECO:0000256" key="2">
    <source>
        <dbReference type="ARBA" id="ARBA00022801"/>
    </source>
</evidence>
<dbReference type="Pfam" id="PF00933">
    <property type="entry name" value="Glyco_hydro_3"/>
    <property type="match status" value="1"/>
</dbReference>
<gene>
    <name evidence="5" type="ORF">B4N89_09735</name>
</gene>
<dbReference type="InterPro" id="IPR017853">
    <property type="entry name" value="GH"/>
</dbReference>
<dbReference type="OrthoDB" id="9805821at2"/>
<dbReference type="Gene3D" id="3.20.20.300">
    <property type="entry name" value="Glycoside hydrolase, family 3, N-terminal domain"/>
    <property type="match status" value="1"/>
</dbReference>
<dbReference type="GO" id="GO:0005975">
    <property type="term" value="P:carbohydrate metabolic process"/>
    <property type="evidence" value="ECO:0007669"/>
    <property type="project" value="InterPro"/>
</dbReference>
<comment type="caution">
    <text evidence="5">The sequence shown here is derived from an EMBL/GenBank/DDBJ whole genome shotgun (WGS) entry which is preliminary data.</text>
</comment>
<protein>
    <submittedName>
        <fullName evidence="5">Sugar hydrolase</fullName>
    </submittedName>
</protein>
<name>A0A1T3NWY7_9ACTN</name>
<evidence type="ECO:0000313" key="5">
    <source>
        <dbReference type="EMBL" id="OPC81191.1"/>
    </source>
</evidence>
<dbReference type="GO" id="GO:0009254">
    <property type="term" value="P:peptidoglycan turnover"/>
    <property type="evidence" value="ECO:0007669"/>
    <property type="project" value="TreeGrafter"/>
</dbReference>
<dbReference type="InterPro" id="IPR050226">
    <property type="entry name" value="NagZ_Beta-hexosaminidase"/>
</dbReference>
<keyword evidence="2 5" id="KW-0378">Hydrolase</keyword>
<organism evidence="5 6">
    <name type="scientific">Embleya scabrispora</name>
    <dbReference type="NCBI Taxonomy" id="159449"/>
    <lineage>
        <taxon>Bacteria</taxon>
        <taxon>Bacillati</taxon>
        <taxon>Actinomycetota</taxon>
        <taxon>Actinomycetes</taxon>
        <taxon>Kitasatosporales</taxon>
        <taxon>Streptomycetaceae</taxon>
        <taxon>Embleya</taxon>
    </lineage>
</organism>
<dbReference type="GO" id="GO:0004553">
    <property type="term" value="F:hydrolase activity, hydrolyzing O-glycosyl compounds"/>
    <property type="evidence" value="ECO:0007669"/>
    <property type="project" value="InterPro"/>
</dbReference>
<dbReference type="AlphaFoldDB" id="A0A1T3NWY7"/>
<dbReference type="PANTHER" id="PTHR30480">
    <property type="entry name" value="BETA-HEXOSAMINIDASE-RELATED"/>
    <property type="match status" value="1"/>
</dbReference>
<evidence type="ECO:0000259" key="4">
    <source>
        <dbReference type="Pfam" id="PF00933"/>
    </source>
</evidence>
<evidence type="ECO:0000256" key="1">
    <source>
        <dbReference type="ARBA" id="ARBA00005336"/>
    </source>
</evidence>
<dbReference type="RefSeq" id="WP_078975497.1">
    <property type="nucleotide sequence ID" value="NZ_MWQN01000001.1"/>
</dbReference>
<accession>A0A1T3NWY7</accession>
<keyword evidence="3" id="KW-0326">Glycosidase</keyword>
<evidence type="ECO:0000256" key="3">
    <source>
        <dbReference type="ARBA" id="ARBA00023295"/>
    </source>
</evidence>
<reference evidence="5 6" key="1">
    <citation type="submission" date="2017-03" db="EMBL/GenBank/DDBJ databases">
        <title>Draft genome sequence of Streptomyces scabrisporus NF3, endophyte isolated from Amphipterygium adstringens.</title>
        <authorList>
            <person name="Vazquez M."/>
            <person name="Ceapa C.D."/>
            <person name="Rodriguez Luna D."/>
            <person name="Sanchez Esquivel S."/>
        </authorList>
    </citation>
    <scope>NUCLEOTIDE SEQUENCE [LARGE SCALE GENOMIC DNA]</scope>
    <source>
        <strain evidence="5 6">NF3</strain>
    </source>
</reference>
<dbReference type="SUPFAM" id="SSF51445">
    <property type="entry name" value="(Trans)glycosidases"/>
    <property type="match status" value="1"/>
</dbReference>
<dbReference type="InterPro" id="IPR036962">
    <property type="entry name" value="Glyco_hydro_3_N_sf"/>
</dbReference>
<dbReference type="STRING" id="159449.B4N89_09735"/>
<dbReference type="EMBL" id="MWQN01000001">
    <property type="protein sequence ID" value="OPC81191.1"/>
    <property type="molecule type" value="Genomic_DNA"/>
</dbReference>
<comment type="similarity">
    <text evidence="1">Belongs to the glycosyl hydrolase 3 family.</text>
</comment>
<dbReference type="Proteomes" id="UP000190037">
    <property type="component" value="Unassembled WGS sequence"/>
</dbReference>
<dbReference type="InterPro" id="IPR001764">
    <property type="entry name" value="Glyco_hydro_3_N"/>
</dbReference>
<dbReference type="eggNOG" id="COG1472">
    <property type="taxonomic scope" value="Bacteria"/>
</dbReference>
<evidence type="ECO:0000313" key="6">
    <source>
        <dbReference type="Proteomes" id="UP000190037"/>
    </source>
</evidence>
<dbReference type="FunFam" id="3.20.20.300:FF:000018">
    <property type="entry name" value="Sugar hydrolase"/>
    <property type="match status" value="1"/>
</dbReference>
<proteinExistence type="inferred from homology"/>
<feature type="domain" description="Glycoside hydrolase family 3 N-terminal" evidence="4">
    <location>
        <begin position="33"/>
        <end position="324"/>
    </location>
</feature>
<sequence>MSERLERLALAVLQPGFDGLTAPGWLRHRIAGGLGSVGLFGRNIATPEQVTTLTEELRRENPDLIVAIDEEGGDVTRIHVNTGSRWPGNLALGVVDDTATTEAVARGLGRELAACGVNLNWAPSADVNSNPDNPIIGVRAFGAEPDLVARHTAAYVTGLQAAGVAACVKHFPGHGDTAIDSHHGMPLVDVSRETLAARELVPFHASIAAGTKAIMSAHILLPAYDTELPATLSRKIMTGLLREELGYTGLIVTDAIEMGAIADTYGIADGTVRAIAAGVDAVCVGGGLCDEDTVLHLRDALVDAVREGRLDEERLVDAAGRVHALAAWAKVGAAEPVDYALGLDAARRAVRVTGTVTPIDRPAHVVELSPTANIAVGEQTPWGLAPVLAEALPGTTVTRARAAEPQLIDEVLRAGADRPLVLVVRNLEHHVWATEIVAGLLAARPDAVVVEMGIPGAATPGAAHLATHGAATVCGIAAAEILTGRRLA</sequence>